<keyword evidence="1" id="KW-0678">Repressor</keyword>
<feature type="domain" description="HTH tetR-type" evidence="6">
    <location>
        <begin position="11"/>
        <end position="71"/>
    </location>
</feature>
<dbReference type="Pfam" id="PF00440">
    <property type="entry name" value="TetR_N"/>
    <property type="match status" value="1"/>
</dbReference>
<keyword evidence="3 5" id="KW-0238">DNA-binding</keyword>
<dbReference type="Gene3D" id="1.10.357.10">
    <property type="entry name" value="Tetracycline Repressor, domain 2"/>
    <property type="match status" value="1"/>
</dbReference>
<reference evidence="7 8" key="1">
    <citation type="journal article" date="2019" name="ACS Chem. Biol.">
        <title>Identification and Mobilization of a Cryptic Antibiotic Biosynthesis Gene Locus from a Human-Pathogenic Nocardia Isolate.</title>
        <authorList>
            <person name="Herisse M."/>
            <person name="Ishida K."/>
            <person name="Porter J.L."/>
            <person name="Howden B."/>
            <person name="Hertweck C."/>
            <person name="Stinear T.P."/>
            <person name="Pidot S.J."/>
        </authorList>
    </citation>
    <scope>NUCLEOTIDE SEQUENCE [LARGE SCALE GENOMIC DNA]</scope>
    <source>
        <strain evidence="7 8">AUSMDU00012717</strain>
    </source>
</reference>
<organism evidence="7 8">
    <name type="scientific">Nocardia arthritidis</name>
    <dbReference type="NCBI Taxonomy" id="228602"/>
    <lineage>
        <taxon>Bacteria</taxon>
        <taxon>Bacillati</taxon>
        <taxon>Actinomycetota</taxon>
        <taxon>Actinomycetes</taxon>
        <taxon>Mycobacteriales</taxon>
        <taxon>Nocardiaceae</taxon>
        <taxon>Nocardia</taxon>
    </lineage>
</organism>
<accession>A0A6G9YEL2</accession>
<dbReference type="RefSeq" id="WP_167474447.1">
    <property type="nucleotide sequence ID" value="NZ_CP046172.1"/>
</dbReference>
<gene>
    <name evidence="7" type="ORF">F5544_19005</name>
</gene>
<dbReference type="Proteomes" id="UP000503540">
    <property type="component" value="Chromosome"/>
</dbReference>
<dbReference type="PANTHER" id="PTHR30055">
    <property type="entry name" value="HTH-TYPE TRANSCRIPTIONAL REGULATOR RUTR"/>
    <property type="match status" value="1"/>
</dbReference>
<dbReference type="PROSITE" id="PS50977">
    <property type="entry name" value="HTH_TETR_2"/>
    <property type="match status" value="1"/>
</dbReference>
<dbReference type="SUPFAM" id="SSF48498">
    <property type="entry name" value="Tetracyclin repressor-like, C-terminal domain"/>
    <property type="match status" value="1"/>
</dbReference>
<dbReference type="KEGG" id="nah:F5544_19005"/>
<evidence type="ECO:0000313" key="8">
    <source>
        <dbReference type="Proteomes" id="UP000503540"/>
    </source>
</evidence>
<dbReference type="GO" id="GO:0003700">
    <property type="term" value="F:DNA-binding transcription factor activity"/>
    <property type="evidence" value="ECO:0007669"/>
    <property type="project" value="TreeGrafter"/>
</dbReference>
<evidence type="ECO:0000259" key="6">
    <source>
        <dbReference type="PROSITE" id="PS50977"/>
    </source>
</evidence>
<dbReference type="SUPFAM" id="SSF46689">
    <property type="entry name" value="Homeodomain-like"/>
    <property type="match status" value="1"/>
</dbReference>
<dbReference type="EMBL" id="CP046172">
    <property type="protein sequence ID" value="QIS11669.1"/>
    <property type="molecule type" value="Genomic_DNA"/>
</dbReference>
<name>A0A6G9YEL2_9NOCA</name>
<keyword evidence="8" id="KW-1185">Reference proteome</keyword>
<dbReference type="GO" id="GO:0000976">
    <property type="term" value="F:transcription cis-regulatory region binding"/>
    <property type="evidence" value="ECO:0007669"/>
    <property type="project" value="TreeGrafter"/>
</dbReference>
<feature type="DNA-binding region" description="H-T-H motif" evidence="5">
    <location>
        <begin position="34"/>
        <end position="53"/>
    </location>
</feature>
<evidence type="ECO:0000256" key="2">
    <source>
        <dbReference type="ARBA" id="ARBA00023015"/>
    </source>
</evidence>
<proteinExistence type="predicted"/>
<dbReference type="InterPro" id="IPR039538">
    <property type="entry name" value="BetI_C"/>
</dbReference>
<dbReference type="InterPro" id="IPR001647">
    <property type="entry name" value="HTH_TetR"/>
</dbReference>
<dbReference type="InterPro" id="IPR050109">
    <property type="entry name" value="HTH-type_TetR-like_transc_reg"/>
</dbReference>
<dbReference type="PANTHER" id="PTHR30055:SF234">
    <property type="entry name" value="HTH-TYPE TRANSCRIPTIONAL REGULATOR BETI"/>
    <property type="match status" value="1"/>
</dbReference>
<dbReference type="InterPro" id="IPR036271">
    <property type="entry name" value="Tet_transcr_reg_TetR-rel_C_sf"/>
</dbReference>
<sequence length="200" mass="22140">MTGRYGRPRGDARREQILDVALKTFAENGFRGASLADIATNCGLSQPGLLHHFASKTELLAAVLQRRDEIDARRMEFDGRLSGVAALERLVQLVEYNAHLPGLVRLFTVVTGEAVTIDHPAHEWVVGRYRMLETWLVRALDDGIADGAIRPDTDTAALARQVFAMMDGLQLQWLLDPEQVDMPKLFRAYITQVTSAIAAG</sequence>
<evidence type="ECO:0000313" key="7">
    <source>
        <dbReference type="EMBL" id="QIS11669.1"/>
    </source>
</evidence>
<evidence type="ECO:0000256" key="3">
    <source>
        <dbReference type="ARBA" id="ARBA00023125"/>
    </source>
</evidence>
<keyword evidence="4" id="KW-0804">Transcription</keyword>
<protein>
    <submittedName>
        <fullName evidence="7">TetR family transcriptional regulator</fullName>
    </submittedName>
</protein>
<keyword evidence="2" id="KW-0805">Transcription regulation</keyword>
<evidence type="ECO:0000256" key="4">
    <source>
        <dbReference type="ARBA" id="ARBA00023163"/>
    </source>
</evidence>
<dbReference type="AlphaFoldDB" id="A0A6G9YEL2"/>
<dbReference type="Pfam" id="PF13977">
    <property type="entry name" value="TetR_C_6"/>
    <property type="match status" value="1"/>
</dbReference>
<dbReference type="InterPro" id="IPR009057">
    <property type="entry name" value="Homeodomain-like_sf"/>
</dbReference>
<evidence type="ECO:0000256" key="5">
    <source>
        <dbReference type="PROSITE-ProRule" id="PRU00335"/>
    </source>
</evidence>
<dbReference type="PRINTS" id="PR00455">
    <property type="entry name" value="HTHTETR"/>
</dbReference>
<evidence type="ECO:0000256" key="1">
    <source>
        <dbReference type="ARBA" id="ARBA00022491"/>
    </source>
</evidence>